<dbReference type="RefSeq" id="WP_070230074.1">
    <property type="nucleotide sequence ID" value="NZ_BJYO01000002.1"/>
</dbReference>
<name>A0A288QTR0_9LACO</name>
<reference evidence="5 6" key="1">
    <citation type="submission" date="2018-07" db="EMBL/GenBank/DDBJ databases">
        <title>Genomic Encyclopedia of Type Strains, Phase III (KMG-III): the genomes of soil and plant-associated and newly described type strains.</title>
        <authorList>
            <person name="Whitman W."/>
        </authorList>
    </citation>
    <scope>NUCLEOTIDE SEQUENCE [LARGE SCALE GENOMIC DNA]</scope>
    <source>
        <strain evidence="5 6">CECT 7031</strain>
    </source>
</reference>
<dbReference type="KEGG" id="wso:WSWS_00812"/>
<dbReference type="EC" id="4.3.1.18" evidence="4"/>
<evidence type="ECO:0000256" key="3">
    <source>
        <dbReference type="ARBA" id="ARBA00023239"/>
    </source>
</evidence>
<keyword evidence="3 4" id="KW-0456">Lyase</keyword>
<dbReference type="PANTHER" id="PTHR48078">
    <property type="entry name" value="THREONINE DEHYDRATASE, MITOCHONDRIAL-RELATED"/>
    <property type="match status" value="1"/>
</dbReference>
<evidence type="ECO:0000256" key="1">
    <source>
        <dbReference type="ARBA" id="ARBA00001933"/>
    </source>
</evidence>
<accession>A0A288QTR0</accession>
<evidence type="ECO:0000256" key="2">
    <source>
        <dbReference type="ARBA" id="ARBA00022898"/>
    </source>
</evidence>
<dbReference type="InterPro" id="IPR001926">
    <property type="entry name" value="TrpB-like_PALP"/>
</dbReference>
<feature type="modified residue" description="N6-(pyridoxal phosphate)lysine" evidence="4">
    <location>
        <position position="109"/>
    </location>
</feature>
<organism evidence="5 6">
    <name type="scientific">Weissella soli</name>
    <dbReference type="NCBI Taxonomy" id="155866"/>
    <lineage>
        <taxon>Bacteria</taxon>
        <taxon>Bacillati</taxon>
        <taxon>Bacillota</taxon>
        <taxon>Bacilli</taxon>
        <taxon>Lactobacillales</taxon>
        <taxon>Lactobacillaceae</taxon>
        <taxon>Weissella</taxon>
    </lineage>
</organism>
<dbReference type="GO" id="GO:0016836">
    <property type="term" value="F:hydro-lyase activity"/>
    <property type="evidence" value="ECO:0007669"/>
    <property type="project" value="UniProtKB-UniRule"/>
</dbReference>
<dbReference type="GO" id="GO:0030170">
    <property type="term" value="F:pyridoxal phosphate binding"/>
    <property type="evidence" value="ECO:0007669"/>
    <property type="project" value="InterPro"/>
</dbReference>
<dbReference type="InterPro" id="IPR011780">
    <property type="entry name" value="D_Ser_am_lyase"/>
</dbReference>
<dbReference type="Gene3D" id="3.40.50.1100">
    <property type="match status" value="2"/>
</dbReference>
<dbReference type="GO" id="GO:0008721">
    <property type="term" value="F:D-serine ammonia-lyase activity"/>
    <property type="evidence" value="ECO:0007669"/>
    <property type="project" value="UniProtKB-EC"/>
</dbReference>
<dbReference type="Pfam" id="PF00291">
    <property type="entry name" value="PALP"/>
    <property type="match status" value="1"/>
</dbReference>
<dbReference type="PANTHER" id="PTHR48078:SF9">
    <property type="entry name" value="D-SERINE DEHYDRATASE"/>
    <property type="match status" value="1"/>
</dbReference>
<dbReference type="EMBL" id="QRAS01000001">
    <property type="protein sequence ID" value="RDL12016.1"/>
    <property type="molecule type" value="Genomic_DNA"/>
</dbReference>
<dbReference type="NCBIfam" id="NF002823">
    <property type="entry name" value="PRK02991.1"/>
    <property type="match status" value="1"/>
</dbReference>
<protein>
    <recommendedName>
        <fullName evidence="4">Probable D-serine dehydratase</fullName>
        <ecNumber evidence="4">4.3.1.18</ecNumber>
    </recommendedName>
    <alternativeName>
        <fullName evidence="4">D-serine deaminase</fullName>
        <shortName evidence="4">DSD</shortName>
    </alternativeName>
</protein>
<comment type="catalytic activity">
    <reaction evidence="4">
        <text>D-serine = pyruvate + NH4(+)</text>
        <dbReference type="Rhea" id="RHEA:13977"/>
        <dbReference type="ChEBI" id="CHEBI:15361"/>
        <dbReference type="ChEBI" id="CHEBI:28938"/>
        <dbReference type="ChEBI" id="CHEBI:35247"/>
        <dbReference type="EC" id="4.3.1.18"/>
    </reaction>
</comment>
<dbReference type="PROSITE" id="PS00165">
    <property type="entry name" value="DEHYDRATASE_SER_THR"/>
    <property type="match status" value="1"/>
</dbReference>
<evidence type="ECO:0000256" key="4">
    <source>
        <dbReference type="HAMAP-Rule" id="MF_01030"/>
    </source>
</evidence>
<dbReference type="InterPro" id="IPR050147">
    <property type="entry name" value="Ser/Thr_Dehydratase"/>
</dbReference>
<evidence type="ECO:0000313" key="6">
    <source>
        <dbReference type="Proteomes" id="UP000254912"/>
    </source>
</evidence>
<sequence>MPDLLTEFPELEPYATYTPTFWRNSEFRDLADLPFRAADVIDAVARWHRFQPYLTSAFPETRPSDGILESPLLAVPHMQAAFERFNQAAVPGTIYVKADNQLPISGSIKSRGGIYEVLKFAESIALEHGLSYEDDYSILATAQYRSLFAKYGIAVGSTGNLGMSIGITAARLGFHTTVHMSADARSWKKDLLRSKGVTVVEYADDFTAAIDAGRQQAASEPMTYFIDDEGSSDLFLGYASAAYHLQKQLHDADITPDAAHPVFVYLPAGVGGSPSGVSFGIHALLGEHVYPVFVEPTHVPSVTLGMRTKRNEKITVYDLGLDGKTEADGLAVGRPSRLAGKIMRTLLYGSQTFDDDIIYAYLALLHDTEGLKLEPSSSAGFTGILPTVAQFEHPEVLDQATHIVWITGGGLLPEADFENYVTRGRDMLKVYN</sequence>
<dbReference type="HAMAP" id="MF_01030">
    <property type="entry name" value="D_Ser_dehydrat"/>
    <property type="match status" value="1"/>
</dbReference>
<gene>
    <name evidence="4" type="primary">dsdA</name>
    <name evidence="5" type="ORF">DFP99_0440</name>
</gene>
<dbReference type="NCBIfam" id="TIGR02035">
    <property type="entry name" value="D_Ser_am_lyase"/>
    <property type="match status" value="1"/>
</dbReference>
<evidence type="ECO:0000313" key="5">
    <source>
        <dbReference type="EMBL" id="RDL12016.1"/>
    </source>
</evidence>
<dbReference type="GeneID" id="94546010"/>
<dbReference type="SUPFAM" id="SSF53686">
    <property type="entry name" value="Tryptophan synthase beta subunit-like PLP-dependent enzymes"/>
    <property type="match status" value="1"/>
</dbReference>
<keyword evidence="6" id="KW-1185">Reference proteome</keyword>
<comment type="cofactor">
    <cofactor evidence="1 4">
        <name>pyridoxal 5'-phosphate</name>
        <dbReference type="ChEBI" id="CHEBI:597326"/>
    </cofactor>
</comment>
<dbReference type="InterPro" id="IPR000634">
    <property type="entry name" value="Ser/Thr_deHydtase_PyrdxlP-BS"/>
</dbReference>
<comment type="similarity">
    <text evidence="4">Belongs to the serine/threonine dehydratase family. DsdA subfamily.</text>
</comment>
<dbReference type="Proteomes" id="UP000254912">
    <property type="component" value="Unassembled WGS sequence"/>
</dbReference>
<proteinExistence type="inferred from homology"/>
<comment type="caution">
    <text evidence="5">The sequence shown here is derived from an EMBL/GenBank/DDBJ whole genome shotgun (WGS) entry which is preliminary data.</text>
</comment>
<dbReference type="AlphaFoldDB" id="A0A288QTR0"/>
<dbReference type="GO" id="GO:0009097">
    <property type="term" value="P:isoleucine biosynthetic process"/>
    <property type="evidence" value="ECO:0007669"/>
    <property type="project" value="TreeGrafter"/>
</dbReference>
<dbReference type="GO" id="GO:0036088">
    <property type="term" value="P:D-serine catabolic process"/>
    <property type="evidence" value="ECO:0007669"/>
    <property type="project" value="TreeGrafter"/>
</dbReference>
<dbReference type="InterPro" id="IPR036052">
    <property type="entry name" value="TrpB-like_PALP_sf"/>
</dbReference>
<keyword evidence="2 4" id="KW-0663">Pyridoxal phosphate</keyword>